<dbReference type="EMBL" id="JAPMXC010000001">
    <property type="protein sequence ID" value="MCY0387562.1"/>
    <property type="molecule type" value="Genomic_DNA"/>
</dbReference>
<sequence length="136" mass="14666">MYDQKWGRVYRQEGSNAPGVVGRAFHSGRRAVEPTDGPGIRTYGPYLTLAPGRYRVTVWYAASGDDGSGYLDIIGTLKGVAGTTLFKQSLGSGNDLEMRTTVTIAPGGVIHFEVRSWFSGHGMLLVKNMEIAPVDG</sequence>
<keyword evidence="2" id="KW-1185">Reference proteome</keyword>
<reference evidence="1" key="1">
    <citation type="submission" date="2022-11" db="EMBL/GenBank/DDBJ databases">
        <title>Robbsia betulipollinis sp. nov., isolated from pollen of birch (Betula pendula).</title>
        <authorList>
            <person name="Shi H."/>
            <person name="Ambika Manirajan B."/>
            <person name="Ratering S."/>
            <person name="Geissler-Plaum R."/>
            <person name="Schnell S."/>
        </authorList>
    </citation>
    <scope>NUCLEOTIDE SEQUENCE</scope>
    <source>
        <strain evidence="1">Bb-Pol-6</strain>
    </source>
</reference>
<accession>A0ABT3ZMC1</accession>
<dbReference type="Proteomes" id="UP001082899">
    <property type="component" value="Unassembled WGS sequence"/>
</dbReference>
<name>A0ABT3ZMC1_9BURK</name>
<proteinExistence type="predicted"/>
<protein>
    <submittedName>
        <fullName evidence="1">Uncharacterized protein</fullName>
    </submittedName>
</protein>
<organism evidence="1 2">
    <name type="scientific">Robbsia betulipollinis</name>
    <dbReference type="NCBI Taxonomy" id="2981849"/>
    <lineage>
        <taxon>Bacteria</taxon>
        <taxon>Pseudomonadati</taxon>
        <taxon>Pseudomonadota</taxon>
        <taxon>Betaproteobacteria</taxon>
        <taxon>Burkholderiales</taxon>
        <taxon>Burkholderiaceae</taxon>
        <taxon>Robbsia</taxon>
    </lineage>
</organism>
<gene>
    <name evidence="1" type="ORF">OVY01_10010</name>
</gene>
<comment type="caution">
    <text evidence="1">The sequence shown here is derived from an EMBL/GenBank/DDBJ whole genome shotgun (WGS) entry which is preliminary data.</text>
</comment>
<dbReference type="RefSeq" id="WP_267847297.1">
    <property type="nucleotide sequence ID" value="NZ_JAPMXC010000001.1"/>
</dbReference>
<evidence type="ECO:0000313" key="2">
    <source>
        <dbReference type="Proteomes" id="UP001082899"/>
    </source>
</evidence>
<evidence type="ECO:0000313" key="1">
    <source>
        <dbReference type="EMBL" id="MCY0387562.1"/>
    </source>
</evidence>